<dbReference type="AlphaFoldDB" id="A0A4R3YUZ5"/>
<dbReference type="OrthoDB" id="5958178at2"/>
<dbReference type="RefSeq" id="WP_132142444.1">
    <property type="nucleotide sequence ID" value="NZ_SMCS01000002.1"/>
</dbReference>
<evidence type="ECO:0000313" key="1">
    <source>
        <dbReference type="EMBL" id="TCV96246.1"/>
    </source>
</evidence>
<name>A0A4R3YUZ5_9GAMM</name>
<accession>A0A4R3YUZ5</accession>
<dbReference type="Proteomes" id="UP000295645">
    <property type="component" value="Unassembled WGS sequence"/>
</dbReference>
<comment type="caution">
    <text evidence="1">The sequence shown here is derived from an EMBL/GenBank/DDBJ whole genome shotgun (WGS) entry which is preliminary data.</text>
</comment>
<organism evidence="1 2">
    <name type="scientific">Luteibacter rhizovicinus</name>
    <dbReference type="NCBI Taxonomy" id="242606"/>
    <lineage>
        <taxon>Bacteria</taxon>
        <taxon>Pseudomonadati</taxon>
        <taxon>Pseudomonadota</taxon>
        <taxon>Gammaproteobacteria</taxon>
        <taxon>Lysobacterales</taxon>
        <taxon>Rhodanobacteraceae</taxon>
        <taxon>Luteibacter</taxon>
    </lineage>
</organism>
<keyword evidence="2" id="KW-1185">Reference proteome</keyword>
<gene>
    <name evidence="1" type="ORF">EC912_102596</name>
</gene>
<protein>
    <submittedName>
        <fullName evidence="1">Uncharacterized protein</fullName>
    </submittedName>
</protein>
<sequence length="67" mass="6792">MKYEMLMLRGLFVASLLVSGLILGNMLISPSAVVQLAANGSTGTAVSAAKTGCAVPPDGLICPRLDS</sequence>
<proteinExistence type="predicted"/>
<reference evidence="1 2" key="1">
    <citation type="submission" date="2019-03" db="EMBL/GenBank/DDBJ databases">
        <title>Above-ground endophytic microbial communities from plants in different locations in the United States.</title>
        <authorList>
            <person name="Frank C."/>
        </authorList>
    </citation>
    <scope>NUCLEOTIDE SEQUENCE [LARGE SCALE GENOMIC DNA]</scope>
    <source>
        <strain evidence="1 2">LP_13_YM</strain>
    </source>
</reference>
<dbReference type="EMBL" id="SMCS01000002">
    <property type="protein sequence ID" value="TCV96246.1"/>
    <property type="molecule type" value="Genomic_DNA"/>
</dbReference>
<evidence type="ECO:0000313" key="2">
    <source>
        <dbReference type="Proteomes" id="UP000295645"/>
    </source>
</evidence>